<dbReference type="InterPro" id="IPR032710">
    <property type="entry name" value="NTF2-like_dom_sf"/>
</dbReference>
<feature type="signal peptide" evidence="1">
    <location>
        <begin position="1"/>
        <end position="24"/>
    </location>
</feature>
<evidence type="ECO:0000256" key="1">
    <source>
        <dbReference type="SAM" id="SignalP"/>
    </source>
</evidence>
<gene>
    <name evidence="2" type="ORF">PZA18_14565</name>
</gene>
<reference evidence="2" key="1">
    <citation type="submission" date="2023-03" db="EMBL/GenBank/DDBJ databases">
        <title>Chitinimonas shenzhenensis gen. nov., sp. nov., a novel member of family Burkholderiaceae isolated from activated sludge collected in Shen Zhen, China.</title>
        <authorList>
            <person name="Wang X."/>
        </authorList>
    </citation>
    <scope>NUCLEOTIDE SEQUENCE</scope>
    <source>
        <strain evidence="2">DQS-5</strain>
    </source>
</reference>
<sequence length="151" mass="17717">MKRFFKILFLGFALMLETTQISEAAECDFDCTLQQHLNAIEKRDYPAFEKTLTKGKNLTLILPNGHFSESAEQFRAMMKEWFADQSWKLQYRLVSKQKSVDMASALLLVSYDEKDEHGKLHHLDYYLNLIFKKEGSHWALVHDQNTLIAKR</sequence>
<evidence type="ECO:0000313" key="3">
    <source>
        <dbReference type="Proteomes" id="UP001172778"/>
    </source>
</evidence>
<name>A0ABT7E2Y1_9NEIS</name>
<dbReference type="Gene3D" id="3.10.450.50">
    <property type="match status" value="1"/>
</dbReference>
<organism evidence="2 3">
    <name type="scientific">Parachitinimonas caeni</name>
    <dbReference type="NCBI Taxonomy" id="3031301"/>
    <lineage>
        <taxon>Bacteria</taxon>
        <taxon>Pseudomonadati</taxon>
        <taxon>Pseudomonadota</taxon>
        <taxon>Betaproteobacteria</taxon>
        <taxon>Neisseriales</taxon>
        <taxon>Chitinibacteraceae</taxon>
        <taxon>Parachitinimonas</taxon>
    </lineage>
</organism>
<evidence type="ECO:0008006" key="4">
    <source>
        <dbReference type="Google" id="ProtNLM"/>
    </source>
</evidence>
<proteinExistence type="predicted"/>
<keyword evidence="1" id="KW-0732">Signal</keyword>
<accession>A0ABT7E2Y1</accession>
<dbReference type="EMBL" id="JARRAF010000017">
    <property type="protein sequence ID" value="MDK2125277.1"/>
    <property type="molecule type" value="Genomic_DNA"/>
</dbReference>
<protein>
    <recommendedName>
        <fullName evidence="4">SnoaL-like domain-containing protein</fullName>
    </recommendedName>
</protein>
<dbReference type="SUPFAM" id="SSF54427">
    <property type="entry name" value="NTF2-like"/>
    <property type="match status" value="1"/>
</dbReference>
<feature type="chain" id="PRO_5045289814" description="SnoaL-like domain-containing protein" evidence="1">
    <location>
        <begin position="25"/>
        <end position="151"/>
    </location>
</feature>
<dbReference type="Proteomes" id="UP001172778">
    <property type="component" value="Unassembled WGS sequence"/>
</dbReference>
<evidence type="ECO:0000313" key="2">
    <source>
        <dbReference type="EMBL" id="MDK2125277.1"/>
    </source>
</evidence>
<comment type="caution">
    <text evidence="2">The sequence shown here is derived from an EMBL/GenBank/DDBJ whole genome shotgun (WGS) entry which is preliminary data.</text>
</comment>
<keyword evidence="3" id="KW-1185">Reference proteome</keyword>
<dbReference type="RefSeq" id="WP_284101589.1">
    <property type="nucleotide sequence ID" value="NZ_JARRAF010000017.1"/>
</dbReference>